<dbReference type="Gene3D" id="1.10.150.720">
    <property type="entry name" value="Haloacid dehalogenase-like hydrolase"/>
    <property type="match status" value="1"/>
</dbReference>
<dbReference type="PANTHER" id="PTHR46649:SF4">
    <property type="entry name" value="HALOACID DEHALOGENASE-LIKE HYDROLASE (HAD) SUPERFAMILY PROTEIN"/>
    <property type="match status" value="1"/>
</dbReference>
<dbReference type="InterPro" id="IPR011949">
    <property type="entry name" value="HAD-SF_hydro_IA_REG-2-like"/>
</dbReference>
<gene>
    <name evidence="1" type="ORF">DTER00134_LOCUS4417</name>
</gene>
<dbReference type="Gene3D" id="3.40.50.1000">
    <property type="entry name" value="HAD superfamily/HAD-like"/>
    <property type="match status" value="1"/>
</dbReference>
<evidence type="ECO:0008006" key="2">
    <source>
        <dbReference type="Google" id="ProtNLM"/>
    </source>
</evidence>
<organism evidence="1">
    <name type="scientific">Dunaliella tertiolecta</name>
    <name type="common">Green alga</name>
    <dbReference type="NCBI Taxonomy" id="3047"/>
    <lineage>
        <taxon>Eukaryota</taxon>
        <taxon>Viridiplantae</taxon>
        <taxon>Chlorophyta</taxon>
        <taxon>core chlorophytes</taxon>
        <taxon>Chlorophyceae</taxon>
        <taxon>CS clade</taxon>
        <taxon>Chlamydomonadales</taxon>
        <taxon>Dunaliellaceae</taxon>
        <taxon>Dunaliella</taxon>
    </lineage>
</organism>
<dbReference type="PANTHER" id="PTHR46649">
    <property type="match status" value="1"/>
</dbReference>
<dbReference type="NCBIfam" id="TIGR02252">
    <property type="entry name" value="DREG-2"/>
    <property type="match status" value="1"/>
</dbReference>
<dbReference type="InterPro" id="IPR023214">
    <property type="entry name" value="HAD_sf"/>
</dbReference>
<sequence>MAHVLGTARRLGTTVIDGLPLFRNAWGVARGSSAAVAQRQQSAPGPQQPTRPVRAREDAYKACLIDAAGTLLSPSEPAAEVYQRYASKYQPADQVLSQPEILARFRRAYSTPWAQSTIRYVGDGRPFWRFIVQESTLCKDEAMFEEVYQYYARAEAWSLSPGATDALVQMREAGILLAVVSNFDTRLRQILDGLQVEHLFDAVIISAEVGVEKPNRCIFEAALEALGVQAEEAVHVGDDRRNDLWGARDAGVHAWLWAPEGVSNFADLANRVIHGSRLAEWEPDD</sequence>
<evidence type="ECO:0000313" key="1">
    <source>
        <dbReference type="EMBL" id="CAE0489346.1"/>
    </source>
</evidence>
<dbReference type="NCBIfam" id="TIGR01549">
    <property type="entry name" value="HAD-SF-IA-v1"/>
    <property type="match status" value="1"/>
</dbReference>
<proteinExistence type="predicted"/>
<dbReference type="SFLD" id="SFLDS00003">
    <property type="entry name" value="Haloacid_Dehalogenase"/>
    <property type="match status" value="1"/>
</dbReference>
<dbReference type="CDD" id="cd16415">
    <property type="entry name" value="HAD_dREG-2_like"/>
    <property type="match status" value="1"/>
</dbReference>
<dbReference type="AlphaFoldDB" id="A0A7S3VJN9"/>
<dbReference type="EMBL" id="HBIP01008166">
    <property type="protein sequence ID" value="CAE0489346.1"/>
    <property type="molecule type" value="Transcribed_RNA"/>
</dbReference>
<accession>A0A7S3VJN9</accession>
<dbReference type="Pfam" id="PF00702">
    <property type="entry name" value="Hydrolase"/>
    <property type="match status" value="1"/>
</dbReference>
<dbReference type="SUPFAM" id="SSF56784">
    <property type="entry name" value="HAD-like"/>
    <property type="match status" value="1"/>
</dbReference>
<name>A0A7S3VJN9_DUNTE</name>
<dbReference type="InterPro" id="IPR006439">
    <property type="entry name" value="HAD-SF_hydro_IA"/>
</dbReference>
<dbReference type="PRINTS" id="PR00413">
    <property type="entry name" value="HADHALOGNASE"/>
</dbReference>
<reference evidence="1" key="1">
    <citation type="submission" date="2021-01" db="EMBL/GenBank/DDBJ databases">
        <authorList>
            <person name="Corre E."/>
            <person name="Pelletier E."/>
            <person name="Niang G."/>
            <person name="Scheremetjew M."/>
            <person name="Finn R."/>
            <person name="Kale V."/>
            <person name="Holt S."/>
            <person name="Cochrane G."/>
            <person name="Meng A."/>
            <person name="Brown T."/>
            <person name="Cohen L."/>
        </authorList>
    </citation>
    <scope>NUCLEOTIDE SEQUENCE</scope>
    <source>
        <strain evidence="1">CCMP1320</strain>
    </source>
</reference>
<protein>
    <recommendedName>
        <fullName evidence="2">Haloacid dehalogenase-like hydrolase domain-containing protein 3</fullName>
    </recommendedName>
</protein>
<dbReference type="InterPro" id="IPR044924">
    <property type="entry name" value="HAD-SF_hydro_IA_REG-2-like_cap"/>
</dbReference>
<dbReference type="InterPro" id="IPR036412">
    <property type="entry name" value="HAD-like_sf"/>
</dbReference>
<dbReference type="SFLD" id="SFLDG01129">
    <property type="entry name" value="C1.5:_HAD__Beta-PGM__Phosphata"/>
    <property type="match status" value="1"/>
</dbReference>